<accession>A0A0E9XWS5</accession>
<protein>
    <submittedName>
        <fullName evidence="1">Uncharacterized protein</fullName>
    </submittedName>
</protein>
<reference evidence="1" key="1">
    <citation type="submission" date="2014-11" db="EMBL/GenBank/DDBJ databases">
        <authorList>
            <person name="Amaro Gonzalez C."/>
        </authorList>
    </citation>
    <scope>NUCLEOTIDE SEQUENCE</scope>
</reference>
<reference evidence="1" key="2">
    <citation type="journal article" date="2015" name="Fish Shellfish Immunol.">
        <title>Early steps in the European eel (Anguilla anguilla)-Vibrio vulnificus interaction in the gills: Role of the RtxA13 toxin.</title>
        <authorList>
            <person name="Callol A."/>
            <person name="Pajuelo D."/>
            <person name="Ebbesson L."/>
            <person name="Teles M."/>
            <person name="MacKenzie S."/>
            <person name="Amaro C."/>
        </authorList>
    </citation>
    <scope>NUCLEOTIDE SEQUENCE</scope>
</reference>
<name>A0A0E9XWS5_ANGAN</name>
<dbReference type="EMBL" id="GBXM01001458">
    <property type="protein sequence ID" value="JAI07120.1"/>
    <property type="molecule type" value="Transcribed_RNA"/>
</dbReference>
<proteinExistence type="predicted"/>
<organism evidence="1">
    <name type="scientific">Anguilla anguilla</name>
    <name type="common">European freshwater eel</name>
    <name type="synonym">Muraena anguilla</name>
    <dbReference type="NCBI Taxonomy" id="7936"/>
    <lineage>
        <taxon>Eukaryota</taxon>
        <taxon>Metazoa</taxon>
        <taxon>Chordata</taxon>
        <taxon>Craniata</taxon>
        <taxon>Vertebrata</taxon>
        <taxon>Euteleostomi</taxon>
        <taxon>Actinopterygii</taxon>
        <taxon>Neopterygii</taxon>
        <taxon>Teleostei</taxon>
        <taxon>Anguilliformes</taxon>
        <taxon>Anguillidae</taxon>
        <taxon>Anguilla</taxon>
    </lineage>
</organism>
<sequence length="34" mass="3978">MQSSPLAWTHIRPKLQYPYITSRKTTYHSSLDVA</sequence>
<evidence type="ECO:0000313" key="1">
    <source>
        <dbReference type="EMBL" id="JAI07120.1"/>
    </source>
</evidence>
<dbReference type="AlphaFoldDB" id="A0A0E9XWS5"/>